<dbReference type="SUPFAM" id="SSF69118">
    <property type="entry name" value="AhpD-like"/>
    <property type="match status" value="1"/>
</dbReference>
<accession>A0A6J6DBX1</accession>
<dbReference type="AlphaFoldDB" id="A0A6J6DBX1"/>
<dbReference type="InterPro" id="IPR029032">
    <property type="entry name" value="AhpD-like"/>
</dbReference>
<gene>
    <name evidence="1" type="ORF">UFOPK1493_01693</name>
</gene>
<organism evidence="1">
    <name type="scientific">freshwater metagenome</name>
    <dbReference type="NCBI Taxonomy" id="449393"/>
    <lineage>
        <taxon>unclassified sequences</taxon>
        <taxon>metagenomes</taxon>
        <taxon>ecological metagenomes</taxon>
    </lineage>
</organism>
<evidence type="ECO:0000313" key="1">
    <source>
        <dbReference type="EMBL" id="CAB4559763.1"/>
    </source>
</evidence>
<dbReference type="Gene3D" id="1.20.1290.10">
    <property type="entry name" value="AhpD-like"/>
    <property type="match status" value="1"/>
</dbReference>
<proteinExistence type="predicted"/>
<protein>
    <submittedName>
        <fullName evidence="1">Unannotated protein</fullName>
    </submittedName>
</protein>
<sequence length="65" mass="7065">MSTVPRLPSAVEGQPAHFGTLLAHHPGLAVAFGSTYANFWTQGVLDHPTKETTRIRNARITDCGY</sequence>
<reference evidence="1" key="1">
    <citation type="submission" date="2020-05" db="EMBL/GenBank/DDBJ databases">
        <authorList>
            <person name="Chiriac C."/>
            <person name="Salcher M."/>
            <person name="Ghai R."/>
            <person name="Kavagutti S V."/>
        </authorList>
    </citation>
    <scope>NUCLEOTIDE SEQUENCE</scope>
</reference>
<name>A0A6J6DBX1_9ZZZZ</name>
<dbReference type="EMBL" id="CAEZSR010000055">
    <property type="protein sequence ID" value="CAB4559763.1"/>
    <property type="molecule type" value="Genomic_DNA"/>
</dbReference>